<dbReference type="AlphaFoldDB" id="A0AAD4HD04"/>
<protein>
    <submittedName>
        <fullName evidence="2">Uncharacterized protein</fullName>
    </submittedName>
</protein>
<organism evidence="2 3">
    <name type="scientific">Suillus fuscotomentosus</name>
    <dbReference type="NCBI Taxonomy" id="1912939"/>
    <lineage>
        <taxon>Eukaryota</taxon>
        <taxon>Fungi</taxon>
        <taxon>Dikarya</taxon>
        <taxon>Basidiomycota</taxon>
        <taxon>Agaricomycotina</taxon>
        <taxon>Agaricomycetes</taxon>
        <taxon>Agaricomycetidae</taxon>
        <taxon>Boletales</taxon>
        <taxon>Suillineae</taxon>
        <taxon>Suillaceae</taxon>
        <taxon>Suillus</taxon>
    </lineage>
</organism>
<evidence type="ECO:0000256" key="1">
    <source>
        <dbReference type="SAM" id="MobiDB-lite"/>
    </source>
</evidence>
<dbReference type="EMBL" id="JABBWK010000284">
    <property type="protein sequence ID" value="KAG1886318.1"/>
    <property type="molecule type" value="Genomic_DNA"/>
</dbReference>
<dbReference type="InterPro" id="IPR046521">
    <property type="entry name" value="DUF6698"/>
</dbReference>
<proteinExistence type="predicted"/>
<evidence type="ECO:0000313" key="2">
    <source>
        <dbReference type="EMBL" id="KAG1886318.1"/>
    </source>
</evidence>
<dbReference type="RefSeq" id="XP_041216530.1">
    <property type="nucleotide sequence ID" value="XM_041363451.1"/>
</dbReference>
<dbReference type="Pfam" id="PF20414">
    <property type="entry name" value="DUF6698"/>
    <property type="match status" value="1"/>
</dbReference>
<dbReference type="GeneID" id="64657749"/>
<feature type="region of interest" description="Disordered" evidence="1">
    <location>
        <begin position="101"/>
        <end position="127"/>
    </location>
</feature>
<keyword evidence="3" id="KW-1185">Reference proteome</keyword>
<name>A0AAD4HD04_9AGAM</name>
<sequence>MTRSKFLRVFYTCSSVDRFLDQLVSAGPDDLIHSPCFLIAWFRFFQCNLLLVRSIIRVCVSGLISVLASFIGPNEHIKCELVNLFAFSSVSMSQVEGSMSYVEDQQNEGSTSHTEGRQDGSDIQPQQSQAAVAHMQGLQKRRIAQLEEKLEALESGRAVKERQTNWYAAKGRAIRRVVALFDSIEDLVAENDRRYDDDDQDTTVDQDRLQIGYTTLTRTLPWFHKKGAEMEYDEYLHMVKMLRQGADGARGDDTSKLKTLVSEWVNREFKPVSPINHDDKHSRGFAHDVCGRLLCPAELDWDNPEVRAGIRHRSDGYIVTDLSFPTFLYDKYTADPNNFEEGLFKGKLLIQGYKAVFTSPSSAKDVEGDGDGADIISNNRRAKKSFSGIKVKKHVAQIIHMDKVTPRSIAYIACQVRFALSSVTSWRSMDGDFDYLQFWRSIVDFFEKAPGREAHRRIERLLEWWTRKVFGRNRRGELSDAAKANMSVNALARQRERLDDAAFDSP</sequence>
<gene>
    <name evidence="2" type="ORF">F5891DRAFT_1084294</name>
</gene>
<comment type="caution">
    <text evidence="2">The sequence shown here is derived from an EMBL/GenBank/DDBJ whole genome shotgun (WGS) entry which is preliminary data.</text>
</comment>
<feature type="compositionally biased region" description="Polar residues" evidence="1">
    <location>
        <begin position="101"/>
        <end position="113"/>
    </location>
</feature>
<accession>A0AAD4HD04</accession>
<evidence type="ECO:0000313" key="3">
    <source>
        <dbReference type="Proteomes" id="UP001195769"/>
    </source>
</evidence>
<dbReference type="Proteomes" id="UP001195769">
    <property type="component" value="Unassembled WGS sequence"/>
</dbReference>
<reference evidence="2" key="1">
    <citation type="journal article" date="2020" name="New Phytol.">
        <title>Comparative genomics reveals dynamic genome evolution in host specialist ectomycorrhizal fungi.</title>
        <authorList>
            <person name="Lofgren L.A."/>
            <person name="Nguyen N.H."/>
            <person name="Vilgalys R."/>
            <person name="Ruytinx J."/>
            <person name="Liao H.L."/>
            <person name="Branco S."/>
            <person name="Kuo A."/>
            <person name="LaButti K."/>
            <person name="Lipzen A."/>
            <person name="Andreopoulos W."/>
            <person name="Pangilinan J."/>
            <person name="Riley R."/>
            <person name="Hundley H."/>
            <person name="Na H."/>
            <person name="Barry K."/>
            <person name="Grigoriev I.V."/>
            <person name="Stajich J.E."/>
            <person name="Kennedy P.G."/>
        </authorList>
    </citation>
    <scope>NUCLEOTIDE SEQUENCE</scope>
    <source>
        <strain evidence="2">FC203</strain>
    </source>
</reference>